<accession>A0A437RFM9</accession>
<protein>
    <recommendedName>
        <fullName evidence="5">Nitrogen fixation protein FixH</fullName>
    </recommendedName>
</protein>
<feature type="region of interest" description="Disordered" evidence="1">
    <location>
        <begin position="58"/>
        <end position="82"/>
    </location>
</feature>
<keyword evidence="2" id="KW-0812">Transmembrane</keyword>
<sequence>MTTSTLQTGHPLPPGGATTRRWWREPMMWLVIGGPLLVVVASFITLALALRHPDPVLATPKAHSKAEQPAVQGRNHAATPER</sequence>
<dbReference type="Proteomes" id="UP000285575">
    <property type="component" value="Unassembled WGS sequence"/>
</dbReference>
<reference evidence="3 4" key="1">
    <citation type="submission" date="2019-01" db="EMBL/GenBank/DDBJ databases">
        <authorList>
            <person name="Chen W.-M."/>
        </authorList>
    </citation>
    <scope>NUCLEOTIDE SEQUENCE [LARGE SCALE GENOMIC DNA]</scope>
    <source>
        <strain evidence="3 4">KYPY4</strain>
    </source>
</reference>
<keyword evidence="4" id="KW-1185">Reference proteome</keyword>
<evidence type="ECO:0000256" key="1">
    <source>
        <dbReference type="SAM" id="MobiDB-lite"/>
    </source>
</evidence>
<evidence type="ECO:0008006" key="5">
    <source>
        <dbReference type="Google" id="ProtNLM"/>
    </source>
</evidence>
<dbReference type="OrthoDB" id="5295180at2"/>
<evidence type="ECO:0000313" key="4">
    <source>
        <dbReference type="Proteomes" id="UP000285575"/>
    </source>
</evidence>
<name>A0A437RFM9_9BURK</name>
<evidence type="ECO:0000256" key="2">
    <source>
        <dbReference type="SAM" id="Phobius"/>
    </source>
</evidence>
<proteinExistence type="predicted"/>
<gene>
    <name evidence="3" type="ORF">EOE66_15815</name>
</gene>
<dbReference type="EMBL" id="SACR01000004">
    <property type="protein sequence ID" value="RVU45571.1"/>
    <property type="molecule type" value="Genomic_DNA"/>
</dbReference>
<evidence type="ECO:0000313" key="3">
    <source>
        <dbReference type="EMBL" id="RVU45571.1"/>
    </source>
</evidence>
<feature type="transmembrane region" description="Helical" evidence="2">
    <location>
        <begin position="27"/>
        <end position="50"/>
    </location>
</feature>
<dbReference type="RefSeq" id="WP_128229660.1">
    <property type="nucleotide sequence ID" value="NZ_SACR01000004.1"/>
</dbReference>
<dbReference type="AlphaFoldDB" id="A0A437RFM9"/>
<keyword evidence="2" id="KW-1133">Transmembrane helix</keyword>
<comment type="caution">
    <text evidence="3">The sequence shown here is derived from an EMBL/GenBank/DDBJ whole genome shotgun (WGS) entry which is preliminary data.</text>
</comment>
<keyword evidence="2" id="KW-0472">Membrane</keyword>
<organism evidence="3 4">
    <name type="scientific">Rubrivivax rivuli</name>
    <dbReference type="NCBI Taxonomy" id="1862385"/>
    <lineage>
        <taxon>Bacteria</taxon>
        <taxon>Pseudomonadati</taxon>
        <taxon>Pseudomonadota</taxon>
        <taxon>Betaproteobacteria</taxon>
        <taxon>Burkholderiales</taxon>
        <taxon>Sphaerotilaceae</taxon>
        <taxon>Rubrivivax</taxon>
    </lineage>
</organism>